<feature type="compositionally biased region" description="Polar residues" evidence="1">
    <location>
        <begin position="197"/>
        <end position="209"/>
    </location>
</feature>
<dbReference type="Proteomes" id="UP000030762">
    <property type="component" value="Unassembled WGS sequence"/>
</dbReference>
<dbReference type="RefSeq" id="XP_008611114.1">
    <property type="nucleotide sequence ID" value="XM_008612892.1"/>
</dbReference>
<reference evidence="2 3" key="1">
    <citation type="submission" date="2012-04" db="EMBL/GenBank/DDBJ databases">
        <title>The Genome Sequence of Saprolegnia declina VS20.</title>
        <authorList>
            <consortium name="The Broad Institute Genome Sequencing Platform"/>
            <person name="Russ C."/>
            <person name="Nusbaum C."/>
            <person name="Tyler B."/>
            <person name="van West P."/>
            <person name="Dieguez-Uribeondo J."/>
            <person name="de Bruijn I."/>
            <person name="Tripathy S."/>
            <person name="Jiang R."/>
            <person name="Young S.K."/>
            <person name="Zeng Q."/>
            <person name="Gargeya S."/>
            <person name="Fitzgerald M."/>
            <person name="Haas B."/>
            <person name="Abouelleil A."/>
            <person name="Alvarado L."/>
            <person name="Arachchi H.M."/>
            <person name="Berlin A."/>
            <person name="Chapman S.B."/>
            <person name="Goldberg J."/>
            <person name="Griggs A."/>
            <person name="Gujja S."/>
            <person name="Hansen M."/>
            <person name="Howarth C."/>
            <person name="Imamovic A."/>
            <person name="Larimer J."/>
            <person name="McCowen C."/>
            <person name="Montmayeur A."/>
            <person name="Murphy C."/>
            <person name="Neiman D."/>
            <person name="Pearson M."/>
            <person name="Priest M."/>
            <person name="Roberts A."/>
            <person name="Saif S."/>
            <person name="Shea T."/>
            <person name="Sisk P."/>
            <person name="Sykes S."/>
            <person name="Wortman J."/>
            <person name="Nusbaum C."/>
            <person name="Birren B."/>
        </authorList>
    </citation>
    <scope>NUCLEOTIDE SEQUENCE [LARGE SCALE GENOMIC DNA]</scope>
    <source>
        <strain evidence="2 3">VS20</strain>
    </source>
</reference>
<keyword evidence="3" id="KW-1185">Reference proteome</keyword>
<dbReference type="AlphaFoldDB" id="T0QBT4"/>
<feature type="region of interest" description="Disordered" evidence="1">
    <location>
        <begin position="192"/>
        <end position="261"/>
    </location>
</feature>
<dbReference type="GeneID" id="19947803"/>
<name>T0QBT4_SAPDV</name>
<dbReference type="OMA" id="KIHNEWA"/>
<evidence type="ECO:0000256" key="1">
    <source>
        <dbReference type="SAM" id="MobiDB-lite"/>
    </source>
</evidence>
<dbReference type="InParanoid" id="T0QBT4"/>
<evidence type="ECO:0000313" key="2">
    <source>
        <dbReference type="EMBL" id="EQC35364.1"/>
    </source>
</evidence>
<sequence length="261" mass="28857">MGSTLSTSSDHCCGTEATRTTPPPSRDELKLSIGYISPHTVPLPSPLSPTASPSRATKSPMLEVDIDADGRIVIAPDTAPPVSCLVDPVKRASSPKRSTKRVRFDTKRIFEERLKTDLPLACSTSHLVLHRRYSVGGSGEALRLRQHTDYVIVDDKEPVSPVRPSVLLRLQEERDKIHNEWAHWAKGFKVPAKFTSPPRQTTRPVTSVPTLELDTTARDEPPILEPPSPRKAKRKDSLDGSFRSVPRAVAKRNSSAFLRHV</sequence>
<feature type="compositionally biased region" description="Polar residues" evidence="1">
    <location>
        <begin position="252"/>
        <end position="261"/>
    </location>
</feature>
<protein>
    <submittedName>
        <fullName evidence="2">Uncharacterized protein</fullName>
    </submittedName>
</protein>
<evidence type="ECO:0000313" key="3">
    <source>
        <dbReference type="Proteomes" id="UP000030762"/>
    </source>
</evidence>
<organism evidence="2 3">
    <name type="scientific">Saprolegnia diclina (strain VS20)</name>
    <dbReference type="NCBI Taxonomy" id="1156394"/>
    <lineage>
        <taxon>Eukaryota</taxon>
        <taxon>Sar</taxon>
        <taxon>Stramenopiles</taxon>
        <taxon>Oomycota</taxon>
        <taxon>Saprolegniomycetes</taxon>
        <taxon>Saprolegniales</taxon>
        <taxon>Saprolegniaceae</taxon>
        <taxon>Saprolegnia</taxon>
    </lineage>
</organism>
<gene>
    <name evidence="2" type="ORF">SDRG_07076</name>
</gene>
<proteinExistence type="predicted"/>
<accession>T0QBT4</accession>
<dbReference type="VEuPathDB" id="FungiDB:SDRG_07076"/>
<dbReference type="EMBL" id="JH767151">
    <property type="protein sequence ID" value="EQC35364.1"/>
    <property type="molecule type" value="Genomic_DNA"/>
</dbReference>
<feature type="region of interest" description="Disordered" evidence="1">
    <location>
        <begin position="1"/>
        <end position="57"/>
    </location>
</feature>
<feature type="compositionally biased region" description="Polar residues" evidence="1">
    <location>
        <begin position="1"/>
        <end position="10"/>
    </location>
</feature>
<dbReference type="OrthoDB" id="10368744at2759"/>